<evidence type="ECO:0000256" key="3">
    <source>
        <dbReference type="RuleBase" id="RU362118"/>
    </source>
</evidence>
<evidence type="ECO:0000313" key="4">
    <source>
        <dbReference type="EMBL" id="KAA8647921.1"/>
    </source>
</evidence>
<dbReference type="Pfam" id="PF01053">
    <property type="entry name" value="Cys_Met_Meta_PP"/>
    <property type="match status" value="1"/>
</dbReference>
<dbReference type="AlphaFoldDB" id="A0A5M9MLN9"/>
<dbReference type="InterPro" id="IPR000277">
    <property type="entry name" value="Cys/Met-Metab_PyrdxlP-dep_enz"/>
</dbReference>
<dbReference type="PANTHER" id="PTHR42699">
    <property type="match status" value="1"/>
</dbReference>
<dbReference type="InterPro" id="IPR015421">
    <property type="entry name" value="PyrdxlP-dep_Trfase_major"/>
</dbReference>
<evidence type="ECO:0000313" key="5">
    <source>
        <dbReference type="Proteomes" id="UP000324241"/>
    </source>
</evidence>
<reference evidence="4 5" key="1">
    <citation type="submission" date="2019-08" db="EMBL/GenBank/DDBJ databases">
        <title>The genome sequence of a newly discovered highly antifungal drug resistant Aspergillus species, Aspergillus tanneri NIH 1004.</title>
        <authorList>
            <person name="Mounaud S."/>
            <person name="Singh I."/>
            <person name="Joardar V."/>
            <person name="Pakala S."/>
            <person name="Pakala S."/>
            <person name="Venepally P."/>
            <person name="Chung J.K."/>
            <person name="Losada L."/>
            <person name="Nierman W.C."/>
        </authorList>
    </citation>
    <scope>NUCLEOTIDE SEQUENCE [LARGE SCALE GENOMIC DNA]</scope>
    <source>
        <strain evidence="4 5">NIH1004</strain>
    </source>
</reference>
<dbReference type="Gene3D" id="3.40.640.10">
    <property type="entry name" value="Type I PLP-dependent aspartate aminotransferase-like (Major domain)"/>
    <property type="match status" value="1"/>
</dbReference>
<dbReference type="InterPro" id="IPR015424">
    <property type="entry name" value="PyrdxlP-dep_Trfase"/>
</dbReference>
<dbReference type="GO" id="GO:0019346">
    <property type="term" value="P:transsulfuration"/>
    <property type="evidence" value="ECO:0007669"/>
    <property type="project" value="InterPro"/>
</dbReference>
<dbReference type="SUPFAM" id="SSF53383">
    <property type="entry name" value="PLP-dependent transferases"/>
    <property type="match status" value="1"/>
</dbReference>
<dbReference type="VEuPathDB" id="FungiDB:EYZ11_011789"/>
<comment type="cofactor">
    <cofactor evidence="1 3">
        <name>pyridoxal 5'-phosphate</name>
        <dbReference type="ChEBI" id="CHEBI:597326"/>
    </cofactor>
</comment>
<gene>
    <name evidence="4" type="ORF">ATNIH1004_006623</name>
</gene>
<dbReference type="RefSeq" id="XP_033427282.1">
    <property type="nucleotide sequence ID" value="XM_033571250.1"/>
</dbReference>
<evidence type="ECO:0000256" key="1">
    <source>
        <dbReference type="ARBA" id="ARBA00001933"/>
    </source>
</evidence>
<name>A0A5M9MLN9_9EURO</name>
<dbReference type="GO" id="GO:0003962">
    <property type="term" value="F:cystathionine gamma-synthase activity"/>
    <property type="evidence" value="ECO:0007669"/>
    <property type="project" value="TreeGrafter"/>
</dbReference>
<sequence length="442" mass="49831">MSALPQLKALGDPIPDRDHAISVHFPTWDDVRDYGAGKPRVANALQMDIQDRTYTNITKQYVTANPIFCAPSEELVLFPDYQTAEDCKIFITSQRVHSANAANPKDVSLVLVEFNKAQDASSAEDVLFIPRLYGVVHPAEFRKVKMTFWRLTGTGISSRPSAELPVYDTIRKRVAEFLNRAPTNPGRAQRDKKRRCVLYPSGMAAIYHVHHALPKWRNSDIMMLGFPYELTIKMIEAMNSRKGQKIQSVWCECPNNPMLRTSNLKRVRKLANQYDFIFVVDDTIGSFANVDVMDVADIVVTSLSKYFNGFADVLAGSIFLNSNFPHYPELKNAFNAEYTNNLYLADAMRLELNSRGYLERFTQQNNTASAVVDFLCPYTSDAKSTLATVYYPKLVLQQEKTWASSHGLSETLVRISVGMVEKHSMLECVKKALQAADATRNA</sequence>
<comment type="similarity">
    <text evidence="3">Belongs to the trans-sulfuration enzymes family.</text>
</comment>
<dbReference type="PANTHER" id="PTHR42699:SF1">
    <property type="entry name" value="CYSTATHIONINE GAMMA-SYNTHASE-RELATED"/>
    <property type="match status" value="1"/>
</dbReference>
<organism evidence="4 5">
    <name type="scientific">Aspergillus tanneri</name>
    <dbReference type="NCBI Taxonomy" id="1220188"/>
    <lineage>
        <taxon>Eukaryota</taxon>
        <taxon>Fungi</taxon>
        <taxon>Dikarya</taxon>
        <taxon>Ascomycota</taxon>
        <taxon>Pezizomycotina</taxon>
        <taxon>Eurotiomycetes</taxon>
        <taxon>Eurotiomycetidae</taxon>
        <taxon>Eurotiales</taxon>
        <taxon>Aspergillaceae</taxon>
        <taxon>Aspergillus</taxon>
        <taxon>Aspergillus subgen. Circumdati</taxon>
    </lineage>
</organism>
<evidence type="ECO:0008006" key="6">
    <source>
        <dbReference type="Google" id="ProtNLM"/>
    </source>
</evidence>
<evidence type="ECO:0000256" key="2">
    <source>
        <dbReference type="ARBA" id="ARBA00022898"/>
    </source>
</evidence>
<proteinExistence type="inferred from homology"/>
<dbReference type="EMBL" id="QUQM01000004">
    <property type="protein sequence ID" value="KAA8647921.1"/>
    <property type="molecule type" value="Genomic_DNA"/>
</dbReference>
<comment type="caution">
    <text evidence="4">The sequence shown here is derived from an EMBL/GenBank/DDBJ whole genome shotgun (WGS) entry which is preliminary data.</text>
</comment>
<protein>
    <recommendedName>
        <fullName evidence="6">Cystathionine gamma-synthase</fullName>
    </recommendedName>
</protein>
<dbReference type="GO" id="GO:0030170">
    <property type="term" value="F:pyridoxal phosphate binding"/>
    <property type="evidence" value="ECO:0007669"/>
    <property type="project" value="InterPro"/>
</dbReference>
<keyword evidence="2 3" id="KW-0663">Pyridoxal phosphate</keyword>
<dbReference type="GeneID" id="54329325"/>
<accession>A0A5M9MLN9</accession>
<dbReference type="InterPro" id="IPR051750">
    <property type="entry name" value="Trans-sulfuration_enzymes"/>
</dbReference>
<dbReference type="OrthoDB" id="10047078at2759"/>
<dbReference type="Proteomes" id="UP000324241">
    <property type="component" value="Unassembled WGS sequence"/>
</dbReference>